<keyword evidence="2" id="KW-0472">Membrane</keyword>
<keyword evidence="5" id="KW-1185">Reference proteome</keyword>
<evidence type="ECO:0000313" key="4">
    <source>
        <dbReference type="EMBL" id="MBM6923185.1"/>
    </source>
</evidence>
<comment type="caution">
    <text evidence="4">The sequence shown here is derived from an EMBL/GenBank/DDBJ whole genome shotgun (WGS) entry which is preliminary data.</text>
</comment>
<reference evidence="4 5" key="1">
    <citation type="journal article" date="2021" name="Sci. Rep.">
        <title>The distribution of antibiotic resistance genes in chicken gut microbiota commensals.</title>
        <authorList>
            <person name="Juricova H."/>
            <person name="Matiasovicova J."/>
            <person name="Kubasova T."/>
            <person name="Cejkova D."/>
            <person name="Rychlik I."/>
        </authorList>
    </citation>
    <scope>NUCLEOTIDE SEQUENCE [LARGE SCALE GENOMIC DNA]</scope>
    <source>
        <strain evidence="4 5">An564</strain>
    </source>
</reference>
<evidence type="ECO:0000313" key="5">
    <source>
        <dbReference type="Proteomes" id="UP000724149"/>
    </source>
</evidence>
<dbReference type="InterPro" id="IPR055431">
    <property type="entry name" value="RsgI_M"/>
</dbReference>
<organism evidence="4 5">
    <name type="scientific">Hydrogenoanaerobacterium saccharovorans</name>
    <dbReference type="NCBI Taxonomy" id="474960"/>
    <lineage>
        <taxon>Bacteria</taxon>
        <taxon>Bacillati</taxon>
        <taxon>Bacillota</taxon>
        <taxon>Clostridia</taxon>
        <taxon>Eubacteriales</taxon>
        <taxon>Oscillospiraceae</taxon>
        <taxon>Hydrogenoanaerobacterium</taxon>
    </lineage>
</organism>
<feature type="transmembrane region" description="Helical" evidence="2">
    <location>
        <begin position="48"/>
        <end position="68"/>
    </location>
</feature>
<evidence type="ECO:0000256" key="1">
    <source>
        <dbReference type="SAM" id="MobiDB-lite"/>
    </source>
</evidence>
<dbReference type="EMBL" id="JACSNR010000005">
    <property type="protein sequence ID" value="MBM6923185.1"/>
    <property type="molecule type" value="Genomic_DNA"/>
</dbReference>
<name>A0ABS2GL17_9FIRM</name>
<keyword evidence="2" id="KW-0812">Transmembrane</keyword>
<evidence type="ECO:0000256" key="2">
    <source>
        <dbReference type="SAM" id="Phobius"/>
    </source>
</evidence>
<protein>
    <recommendedName>
        <fullName evidence="3">Anti-sigma factor RsgI-like middle domain-containing protein</fullName>
    </recommendedName>
</protein>
<proteinExistence type="predicted"/>
<dbReference type="RefSeq" id="WP_204720478.1">
    <property type="nucleotide sequence ID" value="NZ_JACSNR010000005.1"/>
</dbReference>
<gene>
    <name evidence="4" type="ORF">H9X81_05705</name>
</gene>
<evidence type="ECO:0000259" key="3">
    <source>
        <dbReference type="Pfam" id="PF23750"/>
    </source>
</evidence>
<accession>A0ABS2GL17</accession>
<feature type="region of interest" description="Disordered" evidence="1">
    <location>
        <begin position="227"/>
        <end position="249"/>
    </location>
</feature>
<dbReference type="Proteomes" id="UP000724149">
    <property type="component" value="Unassembled WGS sequence"/>
</dbReference>
<sequence length="249" mass="27175">MSKNLKEAFDSIHADPELKESTRAFLREKTGNYTAPEPRRRSGGFRRLAPALACAALLVVGLSGYQAYFTPTSAISIDINPSVELEINRFDRVITVEGLNDDGTALAAELNVRFMSYDDALGQIIASDAIQQCLADDGVLSIVVSGDNEVQQQEILRCARRCTSGESNAHCYAGSSEDLAEAQALGLPLGKYHAYEELHALDPSITPEEAAGMTMRELRDRIDACQDGDEEESYGGGQHQHGGRWNQHE</sequence>
<keyword evidence="2" id="KW-1133">Transmembrane helix</keyword>
<dbReference type="Pfam" id="PF23750">
    <property type="entry name" value="RsgI_M"/>
    <property type="match status" value="1"/>
</dbReference>
<feature type="domain" description="Anti-sigma factor RsgI-like middle" evidence="3">
    <location>
        <begin position="73"/>
        <end position="197"/>
    </location>
</feature>